<dbReference type="STRING" id="1884261.A0A5C3Q6K6"/>
<keyword evidence="1" id="KW-0732">Signal</keyword>
<dbReference type="Proteomes" id="UP000305067">
    <property type="component" value="Unassembled WGS sequence"/>
</dbReference>
<gene>
    <name evidence="3" type="ORF">BDV98DRAFT_263335</name>
</gene>
<dbReference type="InterPro" id="IPR036779">
    <property type="entry name" value="LysM_dom_sf"/>
</dbReference>
<evidence type="ECO:0000313" key="3">
    <source>
        <dbReference type="EMBL" id="TFK97451.1"/>
    </source>
</evidence>
<evidence type="ECO:0000259" key="2">
    <source>
        <dbReference type="PROSITE" id="PS51782"/>
    </source>
</evidence>
<reference evidence="3 4" key="1">
    <citation type="journal article" date="2019" name="Nat. Ecol. Evol.">
        <title>Megaphylogeny resolves global patterns of mushroom evolution.</title>
        <authorList>
            <person name="Varga T."/>
            <person name="Krizsan K."/>
            <person name="Foldi C."/>
            <person name="Dima B."/>
            <person name="Sanchez-Garcia M."/>
            <person name="Sanchez-Ramirez S."/>
            <person name="Szollosi G.J."/>
            <person name="Szarkandi J.G."/>
            <person name="Papp V."/>
            <person name="Albert L."/>
            <person name="Andreopoulos W."/>
            <person name="Angelini C."/>
            <person name="Antonin V."/>
            <person name="Barry K.W."/>
            <person name="Bougher N.L."/>
            <person name="Buchanan P."/>
            <person name="Buyck B."/>
            <person name="Bense V."/>
            <person name="Catcheside P."/>
            <person name="Chovatia M."/>
            <person name="Cooper J."/>
            <person name="Damon W."/>
            <person name="Desjardin D."/>
            <person name="Finy P."/>
            <person name="Geml J."/>
            <person name="Haridas S."/>
            <person name="Hughes K."/>
            <person name="Justo A."/>
            <person name="Karasinski D."/>
            <person name="Kautmanova I."/>
            <person name="Kiss B."/>
            <person name="Kocsube S."/>
            <person name="Kotiranta H."/>
            <person name="LaButti K.M."/>
            <person name="Lechner B.E."/>
            <person name="Liimatainen K."/>
            <person name="Lipzen A."/>
            <person name="Lukacs Z."/>
            <person name="Mihaltcheva S."/>
            <person name="Morgado L.N."/>
            <person name="Niskanen T."/>
            <person name="Noordeloos M.E."/>
            <person name="Ohm R.A."/>
            <person name="Ortiz-Santana B."/>
            <person name="Ovrebo C."/>
            <person name="Racz N."/>
            <person name="Riley R."/>
            <person name="Savchenko A."/>
            <person name="Shiryaev A."/>
            <person name="Soop K."/>
            <person name="Spirin V."/>
            <person name="Szebenyi C."/>
            <person name="Tomsovsky M."/>
            <person name="Tulloss R.E."/>
            <person name="Uehling J."/>
            <person name="Grigoriev I.V."/>
            <person name="Vagvolgyi C."/>
            <person name="Papp T."/>
            <person name="Martin F.M."/>
            <person name="Miettinen O."/>
            <person name="Hibbett D.S."/>
            <person name="Nagy L.G."/>
        </authorList>
    </citation>
    <scope>NUCLEOTIDE SEQUENCE [LARGE SCALE GENOMIC DNA]</scope>
    <source>
        <strain evidence="3 4">CBS 309.79</strain>
    </source>
</reference>
<dbReference type="SUPFAM" id="SSF54106">
    <property type="entry name" value="LysM domain"/>
    <property type="match status" value="1"/>
</dbReference>
<proteinExistence type="predicted"/>
<evidence type="ECO:0000313" key="4">
    <source>
        <dbReference type="Proteomes" id="UP000305067"/>
    </source>
</evidence>
<dbReference type="AlphaFoldDB" id="A0A5C3Q6K6"/>
<dbReference type="PROSITE" id="PS51782">
    <property type="entry name" value="LYSM"/>
    <property type="match status" value="1"/>
</dbReference>
<evidence type="ECO:0000256" key="1">
    <source>
        <dbReference type="SAM" id="SignalP"/>
    </source>
</evidence>
<dbReference type="OrthoDB" id="5985073at2759"/>
<dbReference type="Gene3D" id="3.10.350.10">
    <property type="entry name" value="LysM domain"/>
    <property type="match status" value="1"/>
</dbReference>
<feature type="signal peptide" evidence="1">
    <location>
        <begin position="1"/>
        <end position="31"/>
    </location>
</feature>
<feature type="chain" id="PRO_5022901158" description="LysM domain-containing protein" evidence="1">
    <location>
        <begin position="32"/>
        <end position="78"/>
    </location>
</feature>
<name>A0A5C3Q6K6_9AGAR</name>
<dbReference type="EMBL" id="ML178847">
    <property type="protein sequence ID" value="TFK97451.1"/>
    <property type="molecule type" value="Genomic_DNA"/>
</dbReference>
<organism evidence="3 4">
    <name type="scientific">Pterulicium gracile</name>
    <dbReference type="NCBI Taxonomy" id="1884261"/>
    <lineage>
        <taxon>Eukaryota</taxon>
        <taxon>Fungi</taxon>
        <taxon>Dikarya</taxon>
        <taxon>Basidiomycota</taxon>
        <taxon>Agaricomycotina</taxon>
        <taxon>Agaricomycetes</taxon>
        <taxon>Agaricomycetidae</taxon>
        <taxon>Agaricales</taxon>
        <taxon>Pleurotineae</taxon>
        <taxon>Pterulaceae</taxon>
        <taxon>Pterulicium</taxon>
    </lineage>
</organism>
<keyword evidence="4" id="KW-1185">Reference proteome</keyword>
<dbReference type="InterPro" id="IPR018392">
    <property type="entry name" value="LysM"/>
</dbReference>
<accession>A0A5C3Q6K6</accession>
<dbReference type="Pfam" id="PF01476">
    <property type="entry name" value="LysM"/>
    <property type="match status" value="1"/>
</dbReference>
<protein>
    <recommendedName>
        <fullName evidence="2">LysM domain-containing protein</fullName>
    </recommendedName>
</protein>
<sequence>MSFKQEHTSFSHRMLRSFAIAVALVSPLAFAADCKVAVVGKHHSGCWDIANAAGITTTQLSGWNPGLNCNLLQPDQSP</sequence>
<feature type="domain" description="LysM" evidence="2">
    <location>
        <begin position="35"/>
        <end position="78"/>
    </location>
</feature>
<dbReference type="CDD" id="cd00118">
    <property type="entry name" value="LysM"/>
    <property type="match status" value="1"/>
</dbReference>